<dbReference type="EMBL" id="HBUF01128454">
    <property type="protein sequence ID" value="CAG6643693.1"/>
    <property type="molecule type" value="Transcribed_RNA"/>
</dbReference>
<dbReference type="AlphaFoldDB" id="A0A8D8WZR6"/>
<proteinExistence type="predicted"/>
<sequence>MMPEEVIKTIDFEEDKVQIMSNSKNMYEDNVSNPTDTVSFEDQPFSSLTDFTKEWKEKLTAASSTLLNQCKEYYNTLTESLMKLIGGTNTENRPREVAQATENVQRRHLSLAKPILLLILSELSVLWCSYVIGQYHGIWRHKQAQEAIKFRTRVY</sequence>
<reference evidence="1" key="1">
    <citation type="submission" date="2021-05" db="EMBL/GenBank/DDBJ databases">
        <authorList>
            <person name="Alioto T."/>
            <person name="Alioto T."/>
            <person name="Gomez Garrido J."/>
        </authorList>
    </citation>
    <scope>NUCLEOTIDE SEQUENCE</scope>
</reference>
<protein>
    <submittedName>
        <fullName evidence="1">Uncharacterized protein</fullName>
    </submittedName>
</protein>
<dbReference type="EMBL" id="HBUF01428437">
    <property type="protein sequence ID" value="CAG6741675.1"/>
    <property type="molecule type" value="Transcribed_RNA"/>
</dbReference>
<dbReference type="EMBL" id="HBUF01608936">
    <property type="protein sequence ID" value="CAG6778287.1"/>
    <property type="molecule type" value="Transcribed_RNA"/>
</dbReference>
<dbReference type="EMBL" id="HBUF01608935">
    <property type="protein sequence ID" value="CAG6778286.1"/>
    <property type="molecule type" value="Transcribed_RNA"/>
</dbReference>
<organism evidence="1">
    <name type="scientific">Cacopsylla melanoneura</name>
    <dbReference type="NCBI Taxonomy" id="428564"/>
    <lineage>
        <taxon>Eukaryota</taxon>
        <taxon>Metazoa</taxon>
        <taxon>Ecdysozoa</taxon>
        <taxon>Arthropoda</taxon>
        <taxon>Hexapoda</taxon>
        <taxon>Insecta</taxon>
        <taxon>Pterygota</taxon>
        <taxon>Neoptera</taxon>
        <taxon>Paraneoptera</taxon>
        <taxon>Hemiptera</taxon>
        <taxon>Sternorrhyncha</taxon>
        <taxon>Psylloidea</taxon>
        <taxon>Psyllidae</taxon>
        <taxon>Psyllinae</taxon>
        <taxon>Cacopsylla</taxon>
    </lineage>
</organism>
<dbReference type="EMBL" id="HBUF01239917">
    <property type="protein sequence ID" value="CAG6676474.1"/>
    <property type="molecule type" value="Transcribed_RNA"/>
</dbReference>
<accession>A0A8D8WZR6</accession>
<name>A0A8D8WZR6_9HEMI</name>
<evidence type="ECO:0000313" key="1">
    <source>
        <dbReference type="EMBL" id="CAG6676474.1"/>
    </source>
</evidence>